<gene>
    <name evidence="2" type="ORF">FJV41_46540</name>
</gene>
<organism evidence="2 3">
    <name type="scientific">Myxococcus llanfairpwllgwyngyllgogerychwyrndrobwllllantysiliogogogochensis</name>
    <dbReference type="NCBI Taxonomy" id="2590453"/>
    <lineage>
        <taxon>Bacteria</taxon>
        <taxon>Pseudomonadati</taxon>
        <taxon>Myxococcota</taxon>
        <taxon>Myxococcia</taxon>
        <taxon>Myxococcales</taxon>
        <taxon>Cystobacterineae</taxon>
        <taxon>Myxococcaceae</taxon>
        <taxon>Myxococcus</taxon>
    </lineage>
</organism>
<dbReference type="Proteomes" id="UP000315369">
    <property type="component" value="Unassembled WGS sequence"/>
</dbReference>
<dbReference type="RefSeq" id="WP_141649063.1">
    <property type="nucleotide sequence ID" value="NZ_VIFM01000395.1"/>
</dbReference>
<accession>A0A540WJS6</accession>
<keyword evidence="3" id="KW-1185">Reference proteome</keyword>
<feature type="region of interest" description="Disordered" evidence="1">
    <location>
        <begin position="66"/>
        <end position="85"/>
    </location>
</feature>
<evidence type="ECO:0000313" key="2">
    <source>
        <dbReference type="EMBL" id="TQF09077.1"/>
    </source>
</evidence>
<proteinExistence type="predicted"/>
<comment type="caution">
    <text evidence="2">The sequence shown here is derived from an EMBL/GenBank/DDBJ whole genome shotgun (WGS) entry which is preliminary data.</text>
</comment>
<sequence length="138" mass="14229">MTTDSIRRLADRLRGHADVTAFATPSGLALTGRRKYAGRTAHLSADQVALANRNGTDIRTVVREALGIPTDSPDAGAEPAPEPQRTTLSDLAAVISAAGSVVAVFNAPGSRVPGEEVTKATDAVQALLKRAVQIACGT</sequence>
<evidence type="ECO:0000313" key="3">
    <source>
        <dbReference type="Proteomes" id="UP000315369"/>
    </source>
</evidence>
<name>A0A540WJS6_9BACT</name>
<dbReference type="EMBL" id="VIFM01000395">
    <property type="protein sequence ID" value="TQF09077.1"/>
    <property type="molecule type" value="Genomic_DNA"/>
</dbReference>
<protein>
    <submittedName>
        <fullName evidence="2">Uncharacterized protein</fullName>
    </submittedName>
</protein>
<dbReference type="AlphaFoldDB" id="A0A540WJS6"/>
<reference evidence="2 3" key="1">
    <citation type="submission" date="2019-06" db="EMBL/GenBank/DDBJ databases">
        <authorList>
            <person name="Livingstone P."/>
            <person name="Whitworth D."/>
        </authorList>
    </citation>
    <scope>NUCLEOTIDE SEQUENCE [LARGE SCALE GENOMIC DNA]</scope>
    <source>
        <strain evidence="2 3">AM401</strain>
    </source>
</reference>
<evidence type="ECO:0000256" key="1">
    <source>
        <dbReference type="SAM" id="MobiDB-lite"/>
    </source>
</evidence>